<accession>A0A0K2UKR2</accession>
<dbReference type="EMBL" id="HACA01021126">
    <property type="protein sequence ID" value="CDW38487.1"/>
    <property type="molecule type" value="Transcribed_RNA"/>
</dbReference>
<feature type="non-terminal residue" evidence="1">
    <location>
        <position position="1"/>
    </location>
</feature>
<dbReference type="AlphaFoldDB" id="A0A0K2UKR2"/>
<reference evidence="1" key="1">
    <citation type="submission" date="2014-05" db="EMBL/GenBank/DDBJ databases">
        <authorList>
            <person name="Chronopoulou M."/>
        </authorList>
    </citation>
    <scope>NUCLEOTIDE SEQUENCE</scope>
    <source>
        <tissue evidence="1">Whole organism</tissue>
    </source>
</reference>
<organism evidence="1">
    <name type="scientific">Lepeophtheirus salmonis</name>
    <name type="common">Salmon louse</name>
    <name type="synonym">Caligus salmonis</name>
    <dbReference type="NCBI Taxonomy" id="72036"/>
    <lineage>
        <taxon>Eukaryota</taxon>
        <taxon>Metazoa</taxon>
        <taxon>Ecdysozoa</taxon>
        <taxon>Arthropoda</taxon>
        <taxon>Crustacea</taxon>
        <taxon>Multicrustacea</taxon>
        <taxon>Hexanauplia</taxon>
        <taxon>Copepoda</taxon>
        <taxon>Siphonostomatoida</taxon>
        <taxon>Caligidae</taxon>
        <taxon>Lepeophtheirus</taxon>
    </lineage>
</organism>
<protein>
    <submittedName>
        <fullName evidence="1">Uncharacterized protein</fullName>
    </submittedName>
</protein>
<evidence type="ECO:0000313" key="1">
    <source>
        <dbReference type="EMBL" id="CDW38487.1"/>
    </source>
</evidence>
<sequence>VIRTVRSLYYLAIRWKGIICGRDYELDVSLSWNIYQQNSVRGSLLIDL</sequence>
<name>A0A0K2UKR2_LEPSM</name>
<proteinExistence type="predicted"/>